<name>A0AAN6S624_9PEZI</name>
<gene>
    <name evidence="3" type="ORF">QBC46DRAFT_458086</name>
</gene>
<evidence type="ECO:0000259" key="2">
    <source>
        <dbReference type="Pfam" id="PF06985"/>
    </source>
</evidence>
<feature type="region of interest" description="Disordered" evidence="1">
    <location>
        <begin position="506"/>
        <end position="526"/>
    </location>
</feature>
<evidence type="ECO:0000313" key="4">
    <source>
        <dbReference type="Proteomes" id="UP001303473"/>
    </source>
</evidence>
<sequence length="872" mass="97609">MRRVSNVIMCQTNPAIQLCDMVFSTPKRAILIWGAQCPGVECVSTRKDLMTVEERCPERAYVQLTVPPDAGRAGVAAVSFRTVSRDQGWADNKEAAYTWFEVSLTRPGGRSDTGTVRIQHNRVADPEFFEVTTRWDVHDTQSRTKAWLQTLRPGDIIQIIPRACYGGWVNIIQEASIKIEYQPDSTDQSTQAAATLSKPVTNSFYHQLRQDDQQIRLLVVKPGVSDDAIQASFEHASLALSPQKRTNFHALSYCWGDSSEFTDILLEAAGADGESFRISRTVGKVIQRLRSKDTPMRIWIDAICINQNDLEERAQQVSMMGSIYSQAETVHVWLDSSQGIPGIEAALGVVRDIYNCNHRRCPAGDECRCLGTNHAVRVEDLQTEVRKQGYPSFNSMWEIFNHHYQSAFDSDAKEAAGGVGNGHLSYLMQSLFKHPWFQRVWVIQEVILSQRTLIHCGKEMVEWQELLMVNELLDMPGYKDQVPSLRGQLTMPAIWGTLANINDARKQGQDRAADDDNGAAATREENDERKQALTILDVFLTALDLKATDPRDKLFALLAFGQETCEALGVADFTRWWIREYRSLDILSAIHCQPARAWQRVLCDDDPGSRADNTLQRPTWAIGTEGYAKWSRMALLAQFPSYQVASCPMIIPDEDSKEDPLVLRLRGYKIGEIAALGHPPKSMVYPYPGLAQEDANDMRTFFHRMFDPCGYIGVWAHPGTSRDEECTDAAGWRVVYAQHVEAHVGYCQELTGQPATLPTTVRPSGDGYERHQTPKGEELPTCIDNCFFVASKKGLYGLCPWTARKGDVISVLNGGRVPYLLRPAAKGDSGDRDAGGHAKQYELIEECYVHGIMAGETIEGVDTDEIEVFALV</sequence>
<accession>A0AAN6S624</accession>
<protein>
    <submittedName>
        <fullName evidence="3">Heterokaryon incompatibility protein</fullName>
    </submittedName>
</protein>
<evidence type="ECO:0000313" key="3">
    <source>
        <dbReference type="EMBL" id="KAK3941750.1"/>
    </source>
</evidence>
<reference evidence="4" key="1">
    <citation type="journal article" date="2023" name="Mol. Phylogenet. Evol.">
        <title>Genome-scale phylogeny and comparative genomics of the fungal order Sordariales.</title>
        <authorList>
            <person name="Hensen N."/>
            <person name="Bonometti L."/>
            <person name="Westerberg I."/>
            <person name="Brannstrom I.O."/>
            <person name="Guillou S."/>
            <person name="Cros-Aarteil S."/>
            <person name="Calhoun S."/>
            <person name="Haridas S."/>
            <person name="Kuo A."/>
            <person name="Mondo S."/>
            <person name="Pangilinan J."/>
            <person name="Riley R."/>
            <person name="LaButti K."/>
            <person name="Andreopoulos B."/>
            <person name="Lipzen A."/>
            <person name="Chen C."/>
            <person name="Yan M."/>
            <person name="Daum C."/>
            <person name="Ng V."/>
            <person name="Clum A."/>
            <person name="Steindorff A."/>
            <person name="Ohm R.A."/>
            <person name="Martin F."/>
            <person name="Silar P."/>
            <person name="Natvig D.O."/>
            <person name="Lalanne C."/>
            <person name="Gautier V."/>
            <person name="Ament-Velasquez S.L."/>
            <person name="Kruys A."/>
            <person name="Hutchinson M.I."/>
            <person name="Powell A.J."/>
            <person name="Barry K."/>
            <person name="Miller A.N."/>
            <person name="Grigoriev I.V."/>
            <person name="Debuchy R."/>
            <person name="Gladieux P."/>
            <person name="Hiltunen Thoren M."/>
            <person name="Johannesson H."/>
        </authorList>
    </citation>
    <scope>NUCLEOTIDE SEQUENCE [LARGE SCALE GENOMIC DNA]</scope>
    <source>
        <strain evidence="4">CBS 340.73</strain>
    </source>
</reference>
<comment type="caution">
    <text evidence="3">The sequence shown here is derived from an EMBL/GenBank/DDBJ whole genome shotgun (WGS) entry which is preliminary data.</text>
</comment>
<organism evidence="3 4">
    <name type="scientific">Diplogelasinospora grovesii</name>
    <dbReference type="NCBI Taxonomy" id="303347"/>
    <lineage>
        <taxon>Eukaryota</taxon>
        <taxon>Fungi</taxon>
        <taxon>Dikarya</taxon>
        <taxon>Ascomycota</taxon>
        <taxon>Pezizomycotina</taxon>
        <taxon>Sordariomycetes</taxon>
        <taxon>Sordariomycetidae</taxon>
        <taxon>Sordariales</taxon>
        <taxon>Diplogelasinosporaceae</taxon>
        <taxon>Diplogelasinospora</taxon>
    </lineage>
</organism>
<keyword evidence="4" id="KW-1185">Reference proteome</keyword>
<dbReference type="Pfam" id="PF06985">
    <property type="entry name" value="HET"/>
    <property type="match status" value="1"/>
</dbReference>
<dbReference type="AlphaFoldDB" id="A0AAN6S624"/>
<dbReference type="Proteomes" id="UP001303473">
    <property type="component" value="Unassembled WGS sequence"/>
</dbReference>
<evidence type="ECO:0000256" key="1">
    <source>
        <dbReference type="SAM" id="MobiDB-lite"/>
    </source>
</evidence>
<dbReference type="InterPro" id="IPR010730">
    <property type="entry name" value="HET"/>
</dbReference>
<dbReference type="InterPro" id="IPR052895">
    <property type="entry name" value="HetReg/Transcr_Mod"/>
</dbReference>
<proteinExistence type="predicted"/>
<dbReference type="Pfam" id="PF26639">
    <property type="entry name" value="Het-6_barrel"/>
    <property type="match status" value="1"/>
</dbReference>
<dbReference type="PANTHER" id="PTHR24148:SF64">
    <property type="entry name" value="HETEROKARYON INCOMPATIBILITY DOMAIN-CONTAINING PROTEIN"/>
    <property type="match status" value="1"/>
</dbReference>
<dbReference type="EMBL" id="MU853780">
    <property type="protein sequence ID" value="KAK3941750.1"/>
    <property type="molecule type" value="Genomic_DNA"/>
</dbReference>
<feature type="domain" description="Heterokaryon incompatibility" evidence="2">
    <location>
        <begin position="248"/>
        <end position="445"/>
    </location>
</feature>
<dbReference type="PANTHER" id="PTHR24148">
    <property type="entry name" value="ANKYRIN REPEAT DOMAIN-CONTAINING PROTEIN 39 HOMOLOG-RELATED"/>
    <property type="match status" value="1"/>
</dbReference>